<gene>
    <name evidence="3" type="ORF">LTT95_04605</name>
</gene>
<evidence type="ECO:0000313" key="3">
    <source>
        <dbReference type="EMBL" id="MCD9096216.1"/>
    </source>
</evidence>
<feature type="region of interest" description="Disordered" evidence="1">
    <location>
        <begin position="23"/>
        <end position="45"/>
    </location>
</feature>
<protein>
    <submittedName>
        <fullName evidence="3">TraB/GumN family protein</fullName>
    </submittedName>
</protein>
<accession>A0ABS8U9R7</accession>
<feature type="compositionally biased region" description="Low complexity" evidence="1">
    <location>
        <begin position="23"/>
        <end position="41"/>
    </location>
</feature>
<sequence>MDKRFGVGLLAFAMASASMAPTTQAQEAPAASPAPAAQSDTPDVRDMDTVVVTGVQPGPGLWRVRRDDGHTLYILGTQSPLPAGITWRADEVREVLAEAGVALGPPGAQWGADIGFFNKLTLAPSAFRAMRNPDGATLDELLPPDLYARWVALKERYIGRDRGIERKRPFIAVYQLYRAALERNGLREGGIIGPVIEDALKARGMELTPTILQLKIDDPRGALATFRRETLKPEDIACVRGTLDIIENDLPRIAARANAWAVGDLDTLRGMPDARAQVMTCLSAWTASETARELGMADIQSKVSAAWLSKVDAAMAEHPVVFATVPIDSLLRADGQLDALRARGYTVLAPDESDVFEDVDGDASKEAVTP</sequence>
<dbReference type="CDD" id="cd14788">
    <property type="entry name" value="GumN"/>
    <property type="match status" value="1"/>
</dbReference>
<evidence type="ECO:0000256" key="2">
    <source>
        <dbReference type="SAM" id="SignalP"/>
    </source>
</evidence>
<dbReference type="Proteomes" id="UP001430360">
    <property type="component" value="Unassembled WGS sequence"/>
</dbReference>
<feature type="chain" id="PRO_5046859805" evidence="2">
    <location>
        <begin position="26"/>
        <end position="370"/>
    </location>
</feature>
<reference evidence="3" key="1">
    <citation type="submission" date="2021-12" db="EMBL/GenBank/DDBJ databases">
        <authorList>
            <person name="Ulrich A."/>
        </authorList>
    </citation>
    <scope>NUCLEOTIDE SEQUENCE</scope>
    <source>
        <strain evidence="3">A1P009</strain>
    </source>
</reference>
<name>A0ABS8U9R7_9GAMM</name>
<comment type="caution">
    <text evidence="3">The sequence shown here is derived from an EMBL/GenBank/DDBJ whole genome shotgun (WGS) entry which is preliminary data.</text>
</comment>
<dbReference type="InterPro" id="IPR002816">
    <property type="entry name" value="TraB/PrgY/GumN_fam"/>
</dbReference>
<dbReference type="EMBL" id="JAJQKU010000001">
    <property type="protein sequence ID" value="MCD9096216.1"/>
    <property type="molecule type" value="Genomic_DNA"/>
</dbReference>
<evidence type="ECO:0000313" key="4">
    <source>
        <dbReference type="Proteomes" id="UP001430360"/>
    </source>
</evidence>
<dbReference type="RefSeq" id="WP_232134687.1">
    <property type="nucleotide sequence ID" value="NZ_JAJQKU010000001.1"/>
</dbReference>
<organism evidence="3 4">
    <name type="scientific">Luteimonas fraxinea</name>
    <dbReference type="NCBI Taxonomy" id="2901869"/>
    <lineage>
        <taxon>Bacteria</taxon>
        <taxon>Pseudomonadati</taxon>
        <taxon>Pseudomonadota</taxon>
        <taxon>Gammaproteobacteria</taxon>
        <taxon>Lysobacterales</taxon>
        <taxon>Lysobacteraceae</taxon>
        <taxon>Luteimonas</taxon>
    </lineage>
</organism>
<keyword evidence="4" id="KW-1185">Reference proteome</keyword>
<feature type="signal peptide" evidence="2">
    <location>
        <begin position="1"/>
        <end position="25"/>
    </location>
</feature>
<keyword evidence="2" id="KW-0732">Signal</keyword>
<reference evidence="3" key="2">
    <citation type="journal article" date="2022" name="Syst. Appl. Microbiol.">
        <title>Physiological and genomic characterisation of Luteimonas fraxinea sp. nov., a bacterial species associated with trees tolerant to ash dieback.</title>
        <authorList>
            <person name="Ulrich K."/>
            <person name="Becker R."/>
            <person name="Behrendt U."/>
            <person name="Kube M."/>
            <person name="Schneck V."/>
            <person name="Ulrich A."/>
        </authorList>
    </citation>
    <scope>NUCLEOTIDE SEQUENCE</scope>
    <source>
        <strain evidence="3">A1P009</strain>
    </source>
</reference>
<evidence type="ECO:0000256" key="1">
    <source>
        <dbReference type="SAM" id="MobiDB-lite"/>
    </source>
</evidence>
<proteinExistence type="predicted"/>
<dbReference type="Pfam" id="PF01963">
    <property type="entry name" value="TraB_PrgY_gumN"/>
    <property type="match status" value="1"/>
</dbReference>